<evidence type="ECO:0000256" key="2">
    <source>
        <dbReference type="ARBA" id="ARBA00010794"/>
    </source>
</evidence>
<proteinExistence type="inferred from homology"/>
<dbReference type="GO" id="GO:0043048">
    <property type="term" value="P:dolichyl monophosphate biosynthetic process"/>
    <property type="evidence" value="ECO:0007669"/>
    <property type="project" value="TreeGrafter"/>
</dbReference>
<keyword evidence="6 11" id="KW-0418">Kinase</keyword>
<keyword evidence="7" id="KW-0256">Endoplasmic reticulum</keyword>
<feature type="transmembrane region" description="Helical" evidence="10">
    <location>
        <begin position="282"/>
        <end position="304"/>
    </location>
</feature>
<evidence type="ECO:0000256" key="8">
    <source>
        <dbReference type="ARBA" id="ARBA00022989"/>
    </source>
</evidence>
<feature type="transmembrane region" description="Helical" evidence="10">
    <location>
        <begin position="79"/>
        <end position="97"/>
    </location>
</feature>
<feature type="transmembrane region" description="Helical" evidence="10">
    <location>
        <begin position="240"/>
        <end position="262"/>
    </location>
</feature>
<evidence type="ECO:0000256" key="1">
    <source>
        <dbReference type="ARBA" id="ARBA00004477"/>
    </source>
</evidence>
<keyword evidence="12" id="KW-1185">Reference proteome</keyword>
<feature type="transmembrane region" description="Helical" evidence="10">
    <location>
        <begin position="368"/>
        <end position="387"/>
    </location>
</feature>
<dbReference type="PANTHER" id="PTHR13205:SF15">
    <property type="entry name" value="DOLICHOL KINASE"/>
    <property type="match status" value="1"/>
</dbReference>
<dbReference type="Proteomes" id="UP001153069">
    <property type="component" value="Unassembled WGS sequence"/>
</dbReference>
<feature type="transmembrane region" description="Helical" evidence="10">
    <location>
        <begin position="407"/>
        <end position="423"/>
    </location>
</feature>
<feature type="transmembrane region" description="Helical" evidence="10">
    <location>
        <begin position="109"/>
        <end position="127"/>
    </location>
</feature>
<keyword evidence="5 10" id="KW-0812">Transmembrane</keyword>
<reference evidence="11" key="1">
    <citation type="submission" date="2020-06" db="EMBL/GenBank/DDBJ databases">
        <authorList>
            <consortium name="Plant Systems Biology data submission"/>
        </authorList>
    </citation>
    <scope>NUCLEOTIDE SEQUENCE</scope>
    <source>
        <strain evidence="11">D6</strain>
    </source>
</reference>
<comment type="similarity">
    <text evidence="2">Belongs to the polyprenol kinase family.</text>
</comment>
<accession>A0A9N8DVR0</accession>
<dbReference type="EC" id="2.7.1.108" evidence="3"/>
<feature type="transmembrane region" description="Helical" evidence="10">
    <location>
        <begin position="469"/>
        <end position="491"/>
    </location>
</feature>
<dbReference type="InterPro" id="IPR032974">
    <property type="entry name" value="Polypren_kinase"/>
</dbReference>
<evidence type="ECO:0000256" key="7">
    <source>
        <dbReference type="ARBA" id="ARBA00022824"/>
    </source>
</evidence>
<comment type="subcellular location">
    <subcellularLocation>
        <location evidence="1">Endoplasmic reticulum membrane</location>
        <topology evidence="1">Multi-pass membrane protein</topology>
    </subcellularLocation>
</comment>
<keyword evidence="9 10" id="KW-0472">Membrane</keyword>
<evidence type="ECO:0000256" key="3">
    <source>
        <dbReference type="ARBA" id="ARBA00012132"/>
    </source>
</evidence>
<dbReference type="PANTHER" id="PTHR13205">
    <property type="entry name" value="TRANSMEMBRANE PROTEIN 15-RELATED"/>
    <property type="match status" value="1"/>
</dbReference>
<evidence type="ECO:0000313" key="11">
    <source>
        <dbReference type="EMBL" id="CAB9509868.1"/>
    </source>
</evidence>
<evidence type="ECO:0000256" key="9">
    <source>
        <dbReference type="ARBA" id="ARBA00023136"/>
    </source>
</evidence>
<dbReference type="GO" id="GO:0004168">
    <property type="term" value="F:dolichol kinase activity"/>
    <property type="evidence" value="ECO:0007669"/>
    <property type="project" value="UniProtKB-EC"/>
</dbReference>
<dbReference type="EMBL" id="CAICTM010000407">
    <property type="protein sequence ID" value="CAB9509868.1"/>
    <property type="molecule type" value="Genomic_DNA"/>
</dbReference>
<organism evidence="11 12">
    <name type="scientific">Seminavis robusta</name>
    <dbReference type="NCBI Taxonomy" id="568900"/>
    <lineage>
        <taxon>Eukaryota</taxon>
        <taxon>Sar</taxon>
        <taxon>Stramenopiles</taxon>
        <taxon>Ochrophyta</taxon>
        <taxon>Bacillariophyta</taxon>
        <taxon>Bacillariophyceae</taxon>
        <taxon>Bacillariophycidae</taxon>
        <taxon>Naviculales</taxon>
        <taxon>Naviculaceae</taxon>
        <taxon>Seminavis</taxon>
    </lineage>
</organism>
<feature type="transmembrane region" description="Helical" evidence="10">
    <location>
        <begin position="197"/>
        <end position="219"/>
    </location>
</feature>
<protein>
    <recommendedName>
        <fullName evidence="3">dolichol kinase</fullName>
        <ecNumber evidence="3">2.7.1.108</ecNumber>
    </recommendedName>
</protein>
<dbReference type="OrthoDB" id="377083at2759"/>
<evidence type="ECO:0000256" key="10">
    <source>
        <dbReference type="SAM" id="Phobius"/>
    </source>
</evidence>
<sequence>MIPSEPLLWCGCLALAILSDTLSPFSEATLPCLLLLSATTCRGCFLLASWSPTSKNNQGRIIWRISKECVIPGIDDPGVFMSLLLMPLLCIAIGKAIPKNWTDQEPGLADIWFFYALFISLSSYVAWEDSLFGKSTASKIGFATVLGIVALKLSFVAHAAGHATAILVLVVSWNALYHSMQDFLPKSFHGVFTQGEWMVVTSLAAIAVTHFLLLTHLIIQPHQSSNNKIGKTTHTIGHATVAMSGLISAAITCPIMTIFNQYTLQPRISGLSAKENNNHHELLYLLLQLPIWFCMPLAGVEALVSKTTAEQNWGSTDLIHGQITTMLSKVYIPTAYIPQCMLWLVQFLRETEESSCLPSSTMSLLPQIPRYGWLLYWVVVLALSIPFAPEPNNDKQNSHSVVLARKWFHGIAILLFGPVTIAAPQLMSLSYAIALAVLMLLESARGTFPIIEQFHQRYLDPSKDSPDALVISHMALILGCALPLWILEVLLSSDNDDDHHGKMTSLPADTILLLQLWGILSLGIGDSMGAIVGVLKGRTRWSQHNSRTIEGSLAMWISLMVSCAWVHWFCGVQRSNTVSFLGQSTVTVTVVTLLEAHTSQIDNLVLPLVGAAVLLIILQPH</sequence>
<gene>
    <name evidence="11" type="ORF">SEMRO_408_G136960.1</name>
</gene>
<evidence type="ECO:0000313" key="12">
    <source>
        <dbReference type="Proteomes" id="UP001153069"/>
    </source>
</evidence>
<feature type="transmembrane region" description="Helical" evidence="10">
    <location>
        <begin position="511"/>
        <end position="535"/>
    </location>
</feature>
<feature type="transmembrane region" description="Helical" evidence="10">
    <location>
        <begin position="547"/>
        <end position="569"/>
    </location>
</feature>
<keyword evidence="8 10" id="KW-1133">Transmembrane helix</keyword>
<feature type="transmembrane region" description="Helical" evidence="10">
    <location>
        <begin position="160"/>
        <end position="177"/>
    </location>
</feature>
<dbReference type="AlphaFoldDB" id="A0A9N8DVR0"/>
<name>A0A9N8DVR0_9STRA</name>
<comment type="caution">
    <text evidence="11">The sequence shown here is derived from an EMBL/GenBank/DDBJ whole genome shotgun (WGS) entry which is preliminary data.</text>
</comment>
<dbReference type="GO" id="GO:0005789">
    <property type="term" value="C:endoplasmic reticulum membrane"/>
    <property type="evidence" value="ECO:0007669"/>
    <property type="project" value="UniProtKB-SubCell"/>
</dbReference>
<keyword evidence="4" id="KW-0808">Transferase</keyword>
<evidence type="ECO:0000256" key="4">
    <source>
        <dbReference type="ARBA" id="ARBA00022679"/>
    </source>
</evidence>
<evidence type="ECO:0000256" key="5">
    <source>
        <dbReference type="ARBA" id="ARBA00022692"/>
    </source>
</evidence>
<evidence type="ECO:0000256" key="6">
    <source>
        <dbReference type="ARBA" id="ARBA00022777"/>
    </source>
</evidence>